<name>A0AAD1ZSM4_9LAMI</name>
<keyword evidence="5" id="KW-1185">Reference proteome</keyword>
<dbReference type="PANTHER" id="PTHR14221">
    <property type="entry name" value="WD REPEAT DOMAIN 44"/>
    <property type="match status" value="1"/>
</dbReference>
<proteinExistence type="predicted"/>
<accession>A0AAD1ZSM4</accession>
<dbReference type="EMBL" id="OU503048">
    <property type="protein sequence ID" value="CAI9775079.1"/>
    <property type="molecule type" value="Genomic_DNA"/>
</dbReference>
<feature type="repeat" description="WD" evidence="3">
    <location>
        <begin position="365"/>
        <end position="405"/>
    </location>
</feature>
<dbReference type="Gene3D" id="2.130.10.10">
    <property type="entry name" value="YVTN repeat-like/Quinoprotein amine dehydrogenase"/>
    <property type="match status" value="1"/>
</dbReference>
<evidence type="ECO:0000256" key="1">
    <source>
        <dbReference type="ARBA" id="ARBA00022574"/>
    </source>
</evidence>
<feature type="repeat" description="WD" evidence="3">
    <location>
        <begin position="405"/>
        <end position="440"/>
    </location>
</feature>
<keyword evidence="2" id="KW-0677">Repeat</keyword>
<keyword evidence="1 3" id="KW-0853">WD repeat</keyword>
<dbReference type="Proteomes" id="UP000834106">
    <property type="component" value="Chromosome 13"/>
</dbReference>
<dbReference type="SUPFAM" id="SSF50978">
    <property type="entry name" value="WD40 repeat-like"/>
    <property type="match status" value="1"/>
</dbReference>
<dbReference type="InterPro" id="IPR015943">
    <property type="entry name" value="WD40/YVTN_repeat-like_dom_sf"/>
</dbReference>
<organism evidence="4 5">
    <name type="scientific">Fraxinus pennsylvanica</name>
    <dbReference type="NCBI Taxonomy" id="56036"/>
    <lineage>
        <taxon>Eukaryota</taxon>
        <taxon>Viridiplantae</taxon>
        <taxon>Streptophyta</taxon>
        <taxon>Embryophyta</taxon>
        <taxon>Tracheophyta</taxon>
        <taxon>Spermatophyta</taxon>
        <taxon>Magnoliopsida</taxon>
        <taxon>eudicotyledons</taxon>
        <taxon>Gunneridae</taxon>
        <taxon>Pentapetalae</taxon>
        <taxon>asterids</taxon>
        <taxon>lamiids</taxon>
        <taxon>Lamiales</taxon>
        <taxon>Oleaceae</taxon>
        <taxon>Oleeae</taxon>
        <taxon>Fraxinus</taxon>
    </lineage>
</organism>
<gene>
    <name evidence="4" type="ORF">FPE_LOCUS22509</name>
</gene>
<dbReference type="InterPro" id="IPR036322">
    <property type="entry name" value="WD40_repeat_dom_sf"/>
</dbReference>
<protein>
    <submittedName>
        <fullName evidence="4">Uncharacterized protein</fullName>
    </submittedName>
</protein>
<feature type="repeat" description="WD" evidence="3">
    <location>
        <begin position="261"/>
        <end position="302"/>
    </location>
</feature>
<evidence type="ECO:0000313" key="5">
    <source>
        <dbReference type="Proteomes" id="UP000834106"/>
    </source>
</evidence>
<evidence type="ECO:0000256" key="3">
    <source>
        <dbReference type="PROSITE-ProRule" id="PRU00221"/>
    </source>
</evidence>
<dbReference type="SMART" id="SM00320">
    <property type="entry name" value="WD40"/>
    <property type="match status" value="6"/>
</dbReference>
<sequence length="785" mass="87288">MGSFSDKDEESQFFDASDHIAAESKSSYGCPRSDICEYDVWMRSPQSITERRRKFIRWMGLSPDKLKGDNLHNVFDDCKNQHVFKGDVGRLTENCGTVLRTSIPGDEFSLSQSSASSWSSDAFDLSSAVVSSEEFVCRTGYPDGASGISLDDIGEEGKPSNLQDGELGQFLTAREFVNVSQSSPLLQLINENTSRIMNKMKDKWLNRLRSMRRLMSMGQKDDILPSNSSNQLQSTRVQRVGVRHCRKTLKELSALFTGQDIQAHEGSILTMKFSLDGQYLASAGEDKFVRIWQVVEDKRSDNIDIPDADPSCIYFSVNHLSELAPLMGEKDKANKFKNLGKTSDSACIIFPPKVFRILEKPLQVFQGHDGEILDLSWSMNNCLLSSSVDKTVRLWRVGVDRCLKVFVHSDYVTCIQFNPVNDDYFISGSIDGKVRIWTINGCQVVDWAQIKDIITAVSYHPIGQGGIIGSITGTCHFFNISLSDNHIQLGAQTCLTSKKSPCKRITGFQFSPQDPSKVLVACTDSQVRILDGMNVIGKYRGLRNSGNQISASFTSDGKHIVSAFEDSNVYLWNYIDKVVYSASQPKAIRSFECFSSDASVAIPWSGLRIENPENRFISSKLDKNSINSLPFSASTRFFLGQEFLLESNPRGSATWPEEKLPVSSPRVATSPLCRSQYKLFKNSYQSLSSSHLWGLVIVTAVTGPETKPSHVQEDIELIMCICLMEKAVGPCTIAVNGGTAHNMVSGRNSFEENSGERHFLWRVCLSAILFQFKFASHGSIGLLGA</sequence>
<dbReference type="PANTHER" id="PTHR14221:SF57">
    <property type="entry name" value="TRANSDUCIN_WD40 REPEAT-LIKE SUPERFAMILY PROTEIN"/>
    <property type="match status" value="1"/>
</dbReference>
<dbReference type="InterPro" id="IPR040324">
    <property type="entry name" value="WDR44/Dgr2"/>
</dbReference>
<dbReference type="InterPro" id="IPR020472">
    <property type="entry name" value="WD40_PAC1"/>
</dbReference>
<evidence type="ECO:0000313" key="4">
    <source>
        <dbReference type="EMBL" id="CAI9775079.1"/>
    </source>
</evidence>
<dbReference type="InterPro" id="IPR001680">
    <property type="entry name" value="WD40_rpt"/>
</dbReference>
<dbReference type="AlphaFoldDB" id="A0AAD1ZSM4"/>
<evidence type="ECO:0000256" key="2">
    <source>
        <dbReference type="ARBA" id="ARBA00022737"/>
    </source>
</evidence>
<dbReference type="PRINTS" id="PR00320">
    <property type="entry name" value="GPROTEINBRPT"/>
</dbReference>
<dbReference type="PROSITE" id="PS50294">
    <property type="entry name" value="WD_REPEATS_REGION"/>
    <property type="match status" value="3"/>
</dbReference>
<reference evidence="4" key="1">
    <citation type="submission" date="2023-05" db="EMBL/GenBank/DDBJ databases">
        <authorList>
            <person name="Huff M."/>
        </authorList>
    </citation>
    <scope>NUCLEOTIDE SEQUENCE</scope>
</reference>
<dbReference type="Pfam" id="PF00400">
    <property type="entry name" value="WD40"/>
    <property type="match status" value="4"/>
</dbReference>
<dbReference type="PROSITE" id="PS50082">
    <property type="entry name" value="WD_REPEATS_2"/>
    <property type="match status" value="3"/>
</dbReference>